<dbReference type="InterPro" id="IPR003382">
    <property type="entry name" value="Flavoprotein"/>
</dbReference>
<evidence type="ECO:0000313" key="8">
    <source>
        <dbReference type="EMBL" id="KJX93670.1"/>
    </source>
</evidence>
<proteinExistence type="inferred from homology"/>
<name>A0A0F4GBU7_9PEZI</name>
<dbReference type="PANTHER" id="PTHR43374">
    <property type="entry name" value="FLAVIN PRENYLTRANSFERASE"/>
    <property type="match status" value="1"/>
</dbReference>
<organism evidence="8 9">
    <name type="scientific">Zymoseptoria brevis</name>
    <dbReference type="NCBI Taxonomy" id="1047168"/>
    <lineage>
        <taxon>Eukaryota</taxon>
        <taxon>Fungi</taxon>
        <taxon>Dikarya</taxon>
        <taxon>Ascomycota</taxon>
        <taxon>Pezizomycotina</taxon>
        <taxon>Dothideomycetes</taxon>
        <taxon>Dothideomycetidae</taxon>
        <taxon>Mycosphaerellales</taxon>
        <taxon>Mycosphaerellaceae</taxon>
        <taxon>Zymoseptoria</taxon>
    </lineage>
</organism>
<evidence type="ECO:0000256" key="1">
    <source>
        <dbReference type="ARBA" id="ARBA00022602"/>
    </source>
</evidence>
<protein>
    <recommendedName>
        <fullName evidence="6">Flavin prenyltransferase PAD1, mitochondrial</fullName>
        <ecNumber evidence="6">2.5.1.129</ecNumber>
    </recommendedName>
</protein>
<dbReference type="EC" id="2.5.1.129" evidence="6"/>
<evidence type="ECO:0000259" key="7">
    <source>
        <dbReference type="Pfam" id="PF02441"/>
    </source>
</evidence>
<comment type="caution">
    <text evidence="8">The sequence shown here is derived from an EMBL/GenBank/DDBJ whole genome shotgun (WGS) entry which is preliminary data.</text>
</comment>
<reference evidence="8 9" key="1">
    <citation type="submission" date="2015-03" db="EMBL/GenBank/DDBJ databases">
        <title>RNA-seq based gene annotation and comparative genomics of four Zymoseptoria species reveal species-specific pathogenicity related genes and transposable element activity.</title>
        <authorList>
            <person name="Grandaubert J."/>
            <person name="Bhattacharyya A."/>
            <person name="Stukenbrock E.H."/>
        </authorList>
    </citation>
    <scope>NUCLEOTIDE SEQUENCE [LARGE SCALE GENOMIC DNA]</scope>
    <source>
        <strain evidence="8 9">Zb18110</strain>
    </source>
</reference>
<dbReference type="Proteomes" id="UP000033647">
    <property type="component" value="Unassembled WGS sequence"/>
</dbReference>
<dbReference type="GO" id="GO:0005739">
    <property type="term" value="C:mitochondrion"/>
    <property type="evidence" value="ECO:0007669"/>
    <property type="project" value="UniProtKB-SubCell"/>
</dbReference>
<keyword evidence="9" id="KW-1185">Reference proteome</keyword>
<dbReference type="SUPFAM" id="SSF52507">
    <property type="entry name" value="Homo-oligomeric flavin-containing Cys decarboxylases, HFCD"/>
    <property type="match status" value="1"/>
</dbReference>
<keyword evidence="6" id="KW-0496">Mitochondrion</keyword>
<gene>
    <name evidence="6" type="primary">PAD1</name>
    <name evidence="8" type="ORF">TI39_contig4274g00003</name>
</gene>
<dbReference type="AlphaFoldDB" id="A0A0F4GBU7"/>
<comment type="subunit">
    <text evidence="6">Oligomer.</text>
</comment>
<comment type="similarity">
    <text evidence="5 6">Belongs to the UbiX/PAD1 family.</text>
</comment>
<dbReference type="NCBIfam" id="TIGR00421">
    <property type="entry name" value="ubiX_pad"/>
    <property type="match status" value="1"/>
</dbReference>
<keyword evidence="1 6" id="KW-0637">Prenyltransferase</keyword>
<evidence type="ECO:0000256" key="5">
    <source>
        <dbReference type="ARBA" id="ARBA00060793"/>
    </source>
</evidence>
<keyword evidence="3 6" id="KW-0288">FMN</keyword>
<dbReference type="GO" id="GO:0016831">
    <property type="term" value="F:carboxy-lyase activity"/>
    <property type="evidence" value="ECO:0007669"/>
    <property type="project" value="TreeGrafter"/>
</dbReference>
<evidence type="ECO:0000256" key="6">
    <source>
        <dbReference type="HAMAP-Rule" id="MF_03197"/>
    </source>
</evidence>
<feature type="binding site" evidence="6">
    <location>
        <position position="194"/>
    </location>
    <ligand>
        <name>FMN</name>
        <dbReference type="ChEBI" id="CHEBI:58210"/>
    </ligand>
</feature>
<comment type="catalytic activity">
    <reaction evidence="6">
        <text>dimethylallyl phosphate + FMNH2 = prenylated FMNH2 + phosphate</text>
        <dbReference type="Rhea" id="RHEA:37743"/>
        <dbReference type="ChEBI" id="CHEBI:43474"/>
        <dbReference type="ChEBI" id="CHEBI:57618"/>
        <dbReference type="ChEBI" id="CHEBI:87467"/>
        <dbReference type="ChEBI" id="CHEBI:88052"/>
        <dbReference type="EC" id="2.5.1.129"/>
    </reaction>
</comment>
<dbReference type="InterPro" id="IPR004507">
    <property type="entry name" value="UbiX-like"/>
</dbReference>
<keyword evidence="2 6" id="KW-0285">Flavoprotein</keyword>
<feature type="binding site" evidence="6">
    <location>
        <position position="310"/>
    </location>
    <ligand>
        <name>dimethylallyl phosphate</name>
        <dbReference type="ChEBI" id="CHEBI:88052"/>
    </ligand>
</feature>
<dbReference type="EMBL" id="LAFY01004233">
    <property type="protein sequence ID" value="KJX93670.1"/>
    <property type="molecule type" value="Genomic_DNA"/>
</dbReference>
<dbReference type="Gene3D" id="3.40.50.1950">
    <property type="entry name" value="Flavin prenyltransferase-like"/>
    <property type="match status" value="1"/>
</dbReference>
<evidence type="ECO:0000313" key="9">
    <source>
        <dbReference type="Proteomes" id="UP000033647"/>
    </source>
</evidence>
<dbReference type="GO" id="GO:0106141">
    <property type="term" value="F:flavin prenyltransferase activity"/>
    <property type="evidence" value="ECO:0007669"/>
    <property type="project" value="UniProtKB-EC"/>
</dbReference>
<dbReference type="STRING" id="1047168.A0A0F4GBU7"/>
<keyword evidence="4 6" id="KW-0808">Transferase</keyword>
<feature type="binding site" evidence="6">
    <location>
        <position position="326"/>
    </location>
    <ligand>
        <name>dimethylallyl phosphate</name>
        <dbReference type="ChEBI" id="CHEBI:88052"/>
    </ligand>
</feature>
<dbReference type="InterPro" id="IPR036551">
    <property type="entry name" value="Flavin_trans-like"/>
</dbReference>
<dbReference type="FunFam" id="3.40.50.1950:FF:000001">
    <property type="entry name" value="Flavin prenyltransferase UbiX"/>
    <property type="match status" value="1"/>
</dbReference>
<evidence type="ECO:0000256" key="3">
    <source>
        <dbReference type="ARBA" id="ARBA00022643"/>
    </source>
</evidence>
<comment type="subcellular location">
    <subcellularLocation>
        <location evidence="6">Mitochondrion</location>
    </subcellularLocation>
</comment>
<evidence type="ECO:0000256" key="4">
    <source>
        <dbReference type="ARBA" id="ARBA00022679"/>
    </source>
</evidence>
<evidence type="ECO:0000256" key="2">
    <source>
        <dbReference type="ARBA" id="ARBA00022630"/>
    </source>
</evidence>
<dbReference type="Pfam" id="PF02441">
    <property type="entry name" value="Flavoprotein"/>
    <property type="match status" value="1"/>
</dbReference>
<feature type="binding site" evidence="6">
    <location>
        <begin position="245"/>
        <end position="248"/>
    </location>
    <ligand>
        <name>FMN</name>
        <dbReference type="ChEBI" id="CHEBI:58210"/>
    </ligand>
</feature>
<feature type="domain" description="Flavoprotein" evidence="7">
    <location>
        <begin position="161"/>
        <end position="329"/>
    </location>
</feature>
<dbReference type="OrthoDB" id="5126881at2759"/>
<accession>A0A0F4GBU7</accession>
<feature type="binding site" evidence="6">
    <location>
        <begin position="168"/>
        <end position="170"/>
    </location>
    <ligand>
        <name>FMN</name>
        <dbReference type="ChEBI" id="CHEBI:58210"/>
    </ligand>
</feature>
<dbReference type="HAMAP" id="MF_01984">
    <property type="entry name" value="ubiX_pad"/>
    <property type="match status" value="1"/>
</dbReference>
<sequence length="355" mass="38881">MVLTSSDSVPGALTHADKSHYAAPFSPAGEAFGNQWALCIVPDECGQSSRSRLIVWPISGMSDVMIKRSRRWLPPGQGQIINEGRLTPLITARHRHFPTLIAMRVKSNAIQQVQCFSNVLSASRRHQSTCVIRSLSPFPTQSSSPSARPRCISYVAPRPRRIVIGITGATGTVYAIRLLETLRQLDIETHLVMSKWALATLKFETPLSAADVASLATKSYSPRDVSADIASGSYLHDGMIIVPCSMKTLAAVRCGFGDDLIARAADVTMKEGRRLVLVVRETPLSEIHLENMLSLRRAGAIIFPPMPAFYTKPQSMDELVNHSVGRMLDSMGIHVDNFERWTGFGKSGDQAGKAR</sequence>
<feature type="binding site" evidence="6">
    <location>
        <position position="280"/>
    </location>
    <ligand>
        <name>FMN</name>
        <dbReference type="ChEBI" id="CHEBI:58210"/>
    </ligand>
</feature>
<comment type="function">
    <text evidence="6">Flavin prenyltransferase that catalyzes the synthesis of the prenylated FMN cofactor (prenyl-FMN) for the ferulic acid decarboxylase FDC1. The prenyltransferase is metal-independent and links a dimethylallyl moiety from dimethylallyl monophosphate (DMAP) to the flavin N5 and C6 atoms of FMN.</text>
</comment>
<dbReference type="NCBIfam" id="NF004685">
    <property type="entry name" value="PRK06029.1"/>
    <property type="match status" value="1"/>
</dbReference>
<dbReference type="PANTHER" id="PTHR43374:SF1">
    <property type="entry name" value="FLAVIN PRENYLTRANSFERASE PAD1, MITOCHONDRIAL"/>
    <property type="match status" value="1"/>
</dbReference>